<keyword evidence="2" id="KW-1185">Reference proteome</keyword>
<dbReference type="Proteomes" id="UP000614460">
    <property type="component" value="Unassembled WGS sequence"/>
</dbReference>
<reference evidence="1" key="1">
    <citation type="journal article" date="2014" name="Int. J. Syst. Evol. Microbiol.">
        <title>Complete genome sequence of Corynebacterium casei LMG S-19264T (=DSM 44701T), isolated from a smear-ripened cheese.</title>
        <authorList>
            <consortium name="US DOE Joint Genome Institute (JGI-PGF)"/>
            <person name="Walter F."/>
            <person name="Albersmeier A."/>
            <person name="Kalinowski J."/>
            <person name="Ruckert C."/>
        </authorList>
    </citation>
    <scope>NUCLEOTIDE SEQUENCE</scope>
    <source>
        <strain evidence="1">CGMCC 1.15966</strain>
    </source>
</reference>
<dbReference type="AlphaFoldDB" id="A0A8H9G4I1"/>
<dbReference type="RefSeq" id="WP_182498247.1">
    <property type="nucleotide sequence ID" value="NZ_BMKM01000008.1"/>
</dbReference>
<comment type="caution">
    <text evidence="1">The sequence shown here is derived from an EMBL/GenBank/DDBJ whole genome shotgun (WGS) entry which is preliminary data.</text>
</comment>
<dbReference type="EMBL" id="BMKM01000008">
    <property type="protein sequence ID" value="GGE28370.1"/>
    <property type="molecule type" value="Genomic_DNA"/>
</dbReference>
<evidence type="ECO:0000313" key="2">
    <source>
        <dbReference type="Proteomes" id="UP000614460"/>
    </source>
</evidence>
<reference evidence="1" key="2">
    <citation type="submission" date="2020-09" db="EMBL/GenBank/DDBJ databases">
        <authorList>
            <person name="Sun Q."/>
            <person name="Zhou Y."/>
        </authorList>
    </citation>
    <scope>NUCLEOTIDE SEQUENCE</scope>
    <source>
        <strain evidence="1">CGMCC 1.15966</strain>
    </source>
</reference>
<organism evidence="1 2">
    <name type="scientific">Sphingobacterium cellulitidis</name>
    <dbReference type="NCBI Taxonomy" id="1768011"/>
    <lineage>
        <taxon>Bacteria</taxon>
        <taxon>Pseudomonadati</taxon>
        <taxon>Bacteroidota</taxon>
        <taxon>Sphingobacteriia</taxon>
        <taxon>Sphingobacteriales</taxon>
        <taxon>Sphingobacteriaceae</taxon>
        <taxon>Sphingobacterium</taxon>
    </lineage>
</organism>
<protein>
    <submittedName>
        <fullName evidence="1">Uncharacterized protein</fullName>
    </submittedName>
</protein>
<gene>
    <name evidence="1" type="ORF">GCM10011516_27560</name>
</gene>
<sequence>MYSINENKAIKAITLLKQGITTKDKAIILQAYTMIENDEAFFWDGLDDLFNQWDKLIDKANELLTI</sequence>
<name>A0A8H9G4I1_9SPHI</name>
<evidence type="ECO:0000313" key="1">
    <source>
        <dbReference type="EMBL" id="GGE28370.1"/>
    </source>
</evidence>
<proteinExistence type="predicted"/>
<accession>A0A8H9G4I1</accession>